<evidence type="ECO:0000313" key="2">
    <source>
        <dbReference type="Proteomes" id="UP000076512"/>
    </source>
</evidence>
<dbReference type="STRING" id="455432.AWN90_01805"/>
<accession>A0A164KL70</accession>
<reference evidence="1 2" key="1">
    <citation type="submission" date="2016-04" db="EMBL/GenBank/DDBJ databases">
        <authorList>
            <person name="Evans L.H."/>
            <person name="Alamgir A."/>
            <person name="Owens N."/>
            <person name="Weber N.D."/>
            <person name="Virtaneva K."/>
            <person name="Barbian K."/>
            <person name="Babar A."/>
            <person name="Rosenke K."/>
        </authorList>
    </citation>
    <scope>NUCLEOTIDE SEQUENCE [LARGE SCALE GENOMIC DNA]</scope>
    <source>
        <strain evidence="1 2">IFM 0406</strain>
    </source>
</reference>
<dbReference type="EMBL" id="LWGR01000012">
    <property type="protein sequence ID" value="KZM71506.1"/>
    <property type="molecule type" value="Genomic_DNA"/>
</dbReference>
<proteinExistence type="predicted"/>
<keyword evidence="2" id="KW-1185">Reference proteome</keyword>
<dbReference type="Proteomes" id="UP000076512">
    <property type="component" value="Unassembled WGS sequence"/>
</dbReference>
<evidence type="ECO:0000313" key="1">
    <source>
        <dbReference type="EMBL" id="KZM71506.1"/>
    </source>
</evidence>
<organism evidence="1 2">
    <name type="scientific">Nocardia terpenica</name>
    <dbReference type="NCBI Taxonomy" id="455432"/>
    <lineage>
        <taxon>Bacteria</taxon>
        <taxon>Bacillati</taxon>
        <taxon>Actinomycetota</taxon>
        <taxon>Actinomycetes</taxon>
        <taxon>Mycobacteriales</taxon>
        <taxon>Nocardiaceae</taxon>
        <taxon>Nocardia</taxon>
    </lineage>
</organism>
<dbReference type="AlphaFoldDB" id="A0A164KL70"/>
<gene>
    <name evidence="1" type="ORF">AWN90_01805</name>
</gene>
<protein>
    <submittedName>
        <fullName evidence="1">Uncharacterized protein</fullName>
    </submittedName>
</protein>
<sequence length="102" mass="11371">MALGNAVGDIFRLLTDLLHTVVPTTLKTVGRIVQDLRSDITVAVLLHSIQSIIEHLLRATQQLHHSAQNLDIHPEKASQVRILSFCVCSDDPTSRRKEPRSN</sequence>
<name>A0A164KL70_9NOCA</name>
<comment type="caution">
    <text evidence="1">The sequence shown here is derived from an EMBL/GenBank/DDBJ whole genome shotgun (WGS) entry which is preliminary data.</text>
</comment>